<sequence>MQISPVHNKVVVWVLELNLSRGMLRTGQDTAAPTPPHPPTNVNLVRNLDVKSQHVTERKFRGTVTGVIEARLKLISKKLL</sequence>
<dbReference type="AlphaFoldDB" id="A0AAE0YSF6"/>
<protein>
    <submittedName>
        <fullName evidence="1">Uncharacterized protein</fullName>
    </submittedName>
</protein>
<name>A0AAE0YSF6_9GAST</name>
<evidence type="ECO:0000313" key="2">
    <source>
        <dbReference type="Proteomes" id="UP001283361"/>
    </source>
</evidence>
<reference evidence="1" key="1">
    <citation type="journal article" date="2023" name="G3 (Bethesda)">
        <title>A reference genome for the long-term kleptoplast-retaining sea slug Elysia crispata morphotype clarki.</title>
        <authorList>
            <person name="Eastman K.E."/>
            <person name="Pendleton A.L."/>
            <person name="Shaikh M.A."/>
            <person name="Suttiyut T."/>
            <person name="Ogas R."/>
            <person name="Tomko P."/>
            <person name="Gavelis G."/>
            <person name="Widhalm J.R."/>
            <person name="Wisecaver J.H."/>
        </authorList>
    </citation>
    <scope>NUCLEOTIDE SEQUENCE</scope>
    <source>
        <strain evidence="1">ECLA1</strain>
    </source>
</reference>
<accession>A0AAE0YSF6</accession>
<keyword evidence="2" id="KW-1185">Reference proteome</keyword>
<evidence type="ECO:0000313" key="1">
    <source>
        <dbReference type="EMBL" id="KAK3756384.1"/>
    </source>
</evidence>
<dbReference type="Proteomes" id="UP001283361">
    <property type="component" value="Unassembled WGS sequence"/>
</dbReference>
<comment type="caution">
    <text evidence="1">The sequence shown here is derived from an EMBL/GenBank/DDBJ whole genome shotgun (WGS) entry which is preliminary data.</text>
</comment>
<gene>
    <name evidence="1" type="ORF">RRG08_038873</name>
</gene>
<proteinExistence type="predicted"/>
<organism evidence="1 2">
    <name type="scientific">Elysia crispata</name>
    <name type="common">lettuce slug</name>
    <dbReference type="NCBI Taxonomy" id="231223"/>
    <lineage>
        <taxon>Eukaryota</taxon>
        <taxon>Metazoa</taxon>
        <taxon>Spiralia</taxon>
        <taxon>Lophotrochozoa</taxon>
        <taxon>Mollusca</taxon>
        <taxon>Gastropoda</taxon>
        <taxon>Heterobranchia</taxon>
        <taxon>Euthyneura</taxon>
        <taxon>Panpulmonata</taxon>
        <taxon>Sacoglossa</taxon>
        <taxon>Placobranchoidea</taxon>
        <taxon>Plakobranchidae</taxon>
        <taxon>Elysia</taxon>
    </lineage>
</organism>
<dbReference type="EMBL" id="JAWDGP010005524">
    <property type="protein sequence ID" value="KAK3756384.1"/>
    <property type="molecule type" value="Genomic_DNA"/>
</dbReference>